<dbReference type="Proteomes" id="UP001285354">
    <property type="component" value="Unassembled WGS sequence"/>
</dbReference>
<accession>A0AAD9WB87</accession>
<comment type="caution">
    <text evidence="2">The sequence shown here is derived from an EMBL/GenBank/DDBJ whole genome shotgun (WGS) entry which is preliminary data.</text>
</comment>
<proteinExistence type="predicted"/>
<reference evidence="2" key="1">
    <citation type="submission" date="2023-06" db="EMBL/GenBank/DDBJ databases">
        <title>Draft genome of Marssonina rosae.</title>
        <authorList>
            <person name="Cheng Q."/>
        </authorList>
    </citation>
    <scope>NUCLEOTIDE SEQUENCE</scope>
    <source>
        <strain evidence="2">R4</strain>
    </source>
</reference>
<dbReference type="EMBL" id="JAUBYV010000008">
    <property type="protein sequence ID" value="KAK2625110.1"/>
    <property type="molecule type" value="Genomic_DNA"/>
</dbReference>
<sequence>MSERLRAVRVMAVVNQNNRKVRSTNKQDNSPHHDLGAGRPQHGIENLLSSETLVGAAGYLHPMISS</sequence>
<evidence type="ECO:0000313" key="2">
    <source>
        <dbReference type="EMBL" id="KAK2625110.1"/>
    </source>
</evidence>
<protein>
    <submittedName>
        <fullName evidence="2">Uncharacterized protein</fullName>
    </submittedName>
</protein>
<keyword evidence="3" id="KW-1185">Reference proteome</keyword>
<feature type="region of interest" description="Disordered" evidence="1">
    <location>
        <begin position="15"/>
        <end position="42"/>
    </location>
</feature>
<gene>
    <name evidence="2" type="ORF">QTJ16_005479</name>
</gene>
<feature type="compositionally biased region" description="Polar residues" evidence="1">
    <location>
        <begin position="15"/>
        <end position="28"/>
    </location>
</feature>
<organism evidence="2 3">
    <name type="scientific">Diplocarpon rosae</name>
    <dbReference type="NCBI Taxonomy" id="946125"/>
    <lineage>
        <taxon>Eukaryota</taxon>
        <taxon>Fungi</taxon>
        <taxon>Dikarya</taxon>
        <taxon>Ascomycota</taxon>
        <taxon>Pezizomycotina</taxon>
        <taxon>Leotiomycetes</taxon>
        <taxon>Helotiales</taxon>
        <taxon>Drepanopezizaceae</taxon>
        <taxon>Diplocarpon</taxon>
    </lineage>
</organism>
<dbReference type="AlphaFoldDB" id="A0AAD9WB87"/>
<evidence type="ECO:0000256" key="1">
    <source>
        <dbReference type="SAM" id="MobiDB-lite"/>
    </source>
</evidence>
<evidence type="ECO:0000313" key="3">
    <source>
        <dbReference type="Proteomes" id="UP001285354"/>
    </source>
</evidence>
<name>A0AAD9WB87_9HELO</name>